<dbReference type="Proteomes" id="UP000256645">
    <property type="component" value="Unassembled WGS sequence"/>
</dbReference>
<dbReference type="GO" id="GO:0008270">
    <property type="term" value="F:zinc ion binding"/>
    <property type="evidence" value="ECO:0007669"/>
    <property type="project" value="InterPro"/>
</dbReference>
<evidence type="ECO:0000256" key="4">
    <source>
        <dbReference type="ARBA" id="ARBA00023125"/>
    </source>
</evidence>
<dbReference type="CDD" id="cd00067">
    <property type="entry name" value="GAL4"/>
    <property type="match status" value="1"/>
</dbReference>
<feature type="domain" description="Zn(2)-C6 fungal-type" evidence="7">
    <location>
        <begin position="15"/>
        <end position="45"/>
    </location>
</feature>
<keyword evidence="3" id="KW-0805">Transcription regulation</keyword>
<sequence length="555" mass="62388">MSTEKSVGILKAKTGCLTCKKRRIKCGEEKPICRRCHSAKRDCTYNIFATPQLPHEIARRPSQPSTSPGRLLSSFSATENEWQAFAFYFQRASISLGGIVDSDFWHGVVLQVSEAHPLVRHALFAISAIFRHTEECASESLAQCSCQHYGLALRYYNKSIAGLREHLQHNNPTPLAALTYTLYTCIEALLGHDQNVLSLIRQGYTMLLNCSHNSTLSKTDAILSEHVATQFSRLRLLSVLFGQPVGAEKDGESLLNIAVGAAETAADAARNGLFTIMNNSMAFQVEVAKYRGYSTAYTMPPEWLTQWQQDLLHSLERWYQDSQKLSINFLLDVGEHKWDMSLEGRRLTLLVLYYLNTKTWVSTVLSDDITCHDHHAEVFKTAVHKSEMLLIIAEDNPGRRSLFSIEIGLIGILFYVAVKCRISTIRKRALSLLYLTPHKEGLWDRAETITVVRRVIELEDGLEERRVYDVSYSGNYTLNGVIMIDVTFLWRASSDPLSSFKLTESLIVTDQADVEVVAVNAQCSHIGVTTTKFSLKESSDTTELTDAVLKDFQLS</sequence>
<keyword evidence="6" id="KW-0539">Nucleus</keyword>
<organism evidence="8 9">
    <name type="scientific">Coleophoma cylindrospora</name>
    <dbReference type="NCBI Taxonomy" id="1849047"/>
    <lineage>
        <taxon>Eukaryota</taxon>
        <taxon>Fungi</taxon>
        <taxon>Dikarya</taxon>
        <taxon>Ascomycota</taxon>
        <taxon>Pezizomycotina</taxon>
        <taxon>Leotiomycetes</taxon>
        <taxon>Helotiales</taxon>
        <taxon>Dermateaceae</taxon>
        <taxon>Coleophoma</taxon>
    </lineage>
</organism>
<evidence type="ECO:0000256" key="5">
    <source>
        <dbReference type="ARBA" id="ARBA00023163"/>
    </source>
</evidence>
<reference evidence="8 9" key="1">
    <citation type="journal article" date="2018" name="IMA Fungus">
        <title>IMA Genome-F 9: Draft genome sequence of Annulohypoxylon stygium, Aspergillus mulundensis, Berkeleyomyces basicola (syn. Thielaviopsis basicola), Ceratocystis smalleyi, two Cercospora beticola strains, Coleophoma cylindrospora, Fusarium fracticaudum, Phialophora cf. hyalina, and Morchella septimelata.</title>
        <authorList>
            <person name="Wingfield B.D."/>
            <person name="Bills G.F."/>
            <person name="Dong Y."/>
            <person name="Huang W."/>
            <person name="Nel W.J."/>
            <person name="Swalarsk-Parry B.S."/>
            <person name="Vaghefi N."/>
            <person name="Wilken P.M."/>
            <person name="An Z."/>
            <person name="de Beer Z.W."/>
            <person name="De Vos L."/>
            <person name="Chen L."/>
            <person name="Duong T.A."/>
            <person name="Gao Y."/>
            <person name="Hammerbacher A."/>
            <person name="Kikkert J.R."/>
            <person name="Li Y."/>
            <person name="Li H."/>
            <person name="Li K."/>
            <person name="Li Q."/>
            <person name="Liu X."/>
            <person name="Ma X."/>
            <person name="Naidoo K."/>
            <person name="Pethybridge S.J."/>
            <person name="Sun J."/>
            <person name="Steenkamp E.T."/>
            <person name="van der Nest M.A."/>
            <person name="van Wyk S."/>
            <person name="Wingfield M.J."/>
            <person name="Xiong C."/>
            <person name="Yue Q."/>
            <person name="Zhang X."/>
        </authorList>
    </citation>
    <scope>NUCLEOTIDE SEQUENCE [LARGE SCALE GENOMIC DNA]</scope>
    <source>
        <strain evidence="8 9">BP6252</strain>
    </source>
</reference>
<dbReference type="OrthoDB" id="2593732at2759"/>
<dbReference type="InterPro" id="IPR021858">
    <property type="entry name" value="Fun_TF"/>
</dbReference>
<dbReference type="PROSITE" id="PS50048">
    <property type="entry name" value="ZN2_CY6_FUNGAL_2"/>
    <property type="match status" value="1"/>
</dbReference>
<dbReference type="SUPFAM" id="SSF57701">
    <property type="entry name" value="Zn2/Cys6 DNA-binding domain"/>
    <property type="match status" value="1"/>
</dbReference>
<dbReference type="InterPro" id="IPR036864">
    <property type="entry name" value="Zn2-C6_fun-type_DNA-bd_sf"/>
</dbReference>
<evidence type="ECO:0000256" key="1">
    <source>
        <dbReference type="ARBA" id="ARBA00022723"/>
    </source>
</evidence>
<dbReference type="Pfam" id="PF00172">
    <property type="entry name" value="Zn_clus"/>
    <property type="match status" value="1"/>
</dbReference>
<dbReference type="GO" id="GO:0003677">
    <property type="term" value="F:DNA binding"/>
    <property type="evidence" value="ECO:0007669"/>
    <property type="project" value="UniProtKB-KW"/>
</dbReference>
<proteinExistence type="predicted"/>
<dbReference type="GO" id="GO:0000981">
    <property type="term" value="F:DNA-binding transcription factor activity, RNA polymerase II-specific"/>
    <property type="evidence" value="ECO:0007669"/>
    <property type="project" value="InterPro"/>
</dbReference>
<evidence type="ECO:0000313" key="9">
    <source>
        <dbReference type="Proteomes" id="UP000256645"/>
    </source>
</evidence>
<keyword evidence="4" id="KW-0238">DNA-binding</keyword>
<dbReference type="InterPro" id="IPR052360">
    <property type="entry name" value="Transcr_Regulatory_Proteins"/>
</dbReference>
<evidence type="ECO:0000313" key="8">
    <source>
        <dbReference type="EMBL" id="RDW56717.1"/>
    </source>
</evidence>
<dbReference type="InterPro" id="IPR001138">
    <property type="entry name" value="Zn2Cys6_DnaBD"/>
</dbReference>
<dbReference type="SMART" id="SM00066">
    <property type="entry name" value="GAL4"/>
    <property type="match status" value="1"/>
</dbReference>
<evidence type="ECO:0000259" key="7">
    <source>
        <dbReference type="PROSITE" id="PS50048"/>
    </source>
</evidence>
<keyword evidence="1" id="KW-0479">Metal-binding</keyword>
<gene>
    <name evidence="8" type="ORF">BP6252_14010</name>
</gene>
<dbReference type="PANTHER" id="PTHR36206">
    <property type="entry name" value="ASPERCRYPTIN BIOSYNTHESIS CLUSTER-SPECIFIC TRANSCRIPTION REGULATOR ATNN-RELATED"/>
    <property type="match status" value="1"/>
</dbReference>
<accession>A0A3D8Q4V0</accession>
<evidence type="ECO:0000256" key="2">
    <source>
        <dbReference type="ARBA" id="ARBA00022833"/>
    </source>
</evidence>
<name>A0A3D8Q4V0_9HELO</name>
<evidence type="ECO:0000256" key="3">
    <source>
        <dbReference type="ARBA" id="ARBA00023015"/>
    </source>
</evidence>
<comment type="caution">
    <text evidence="8">The sequence shown here is derived from an EMBL/GenBank/DDBJ whole genome shotgun (WGS) entry which is preliminary data.</text>
</comment>
<dbReference type="Gene3D" id="4.10.240.10">
    <property type="entry name" value="Zn(2)-C6 fungal-type DNA-binding domain"/>
    <property type="match status" value="1"/>
</dbReference>
<dbReference type="EMBL" id="PDLM01000032">
    <property type="protein sequence ID" value="RDW56717.1"/>
    <property type="molecule type" value="Genomic_DNA"/>
</dbReference>
<dbReference type="PANTHER" id="PTHR36206:SF13">
    <property type="entry name" value="TRANSCRIPTIONAL REGULATORY PROTEIN MOC3"/>
    <property type="match status" value="1"/>
</dbReference>
<evidence type="ECO:0000256" key="6">
    <source>
        <dbReference type="ARBA" id="ARBA00023242"/>
    </source>
</evidence>
<keyword evidence="5" id="KW-0804">Transcription</keyword>
<keyword evidence="9" id="KW-1185">Reference proteome</keyword>
<dbReference type="Pfam" id="PF11951">
    <property type="entry name" value="Fungal_trans_2"/>
    <property type="match status" value="1"/>
</dbReference>
<protein>
    <recommendedName>
        <fullName evidence="7">Zn(2)-C6 fungal-type domain-containing protein</fullName>
    </recommendedName>
</protein>
<dbReference type="AlphaFoldDB" id="A0A3D8Q4V0"/>
<dbReference type="PROSITE" id="PS00463">
    <property type="entry name" value="ZN2_CY6_FUNGAL_1"/>
    <property type="match status" value="1"/>
</dbReference>
<keyword evidence="2" id="KW-0862">Zinc</keyword>